<evidence type="ECO:0000313" key="1">
    <source>
        <dbReference type="EMBL" id="SCF23659.1"/>
    </source>
</evidence>
<reference evidence="2" key="1">
    <citation type="submission" date="2016-06" db="EMBL/GenBank/DDBJ databases">
        <authorList>
            <person name="Varghese N."/>
            <person name="Submissions Spin"/>
        </authorList>
    </citation>
    <scope>NUCLEOTIDE SEQUENCE [LARGE SCALE GENOMIC DNA]</scope>
    <source>
        <strain evidence="2">DSM 43909</strain>
    </source>
</reference>
<proteinExistence type="predicted"/>
<sequence length="82" mass="8605">MLPSSPAVRQPRTVTCVAPRMARPETGRAVPLNRGAAAITTGRSIPGSDQIDDRVDQAVQDGADWVDQNVFGQPPAGQPAGR</sequence>
<dbReference type="Proteomes" id="UP000198242">
    <property type="component" value="Chromosome I"/>
</dbReference>
<keyword evidence="2" id="KW-1185">Reference proteome</keyword>
<gene>
    <name evidence="1" type="ORF">GA0074695_4631</name>
</gene>
<evidence type="ECO:0000313" key="2">
    <source>
        <dbReference type="Proteomes" id="UP000198242"/>
    </source>
</evidence>
<dbReference type="AlphaFoldDB" id="A0A1C4YSC9"/>
<accession>A0A1C4YSC9</accession>
<organism evidence="1 2">
    <name type="scientific">Micromonospora viridifaciens</name>
    <dbReference type="NCBI Taxonomy" id="1881"/>
    <lineage>
        <taxon>Bacteria</taxon>
        <taxon>Bacillati</taxon>
        <taxon>Actinomycetota</taxon>
        <taxon>Actinomycetes</taxon>
        <taxon>Micromonosporales</taxon>
        <taxon>Micromonosporaceae</taxon>
        <taxon>Micromonospora</taxon>
    </lineage>
</organism>
<name>A0A1C4YSC9_MICVI</name>
<dbReference type="EMBL" id="LT607411">
    <property type="protein sequence ID" value="SCF23659.1"/>
    <property type="molecule type" value="Genomic_DNA"/>
</dbReference>
<protein>
    <submittedName>
        <fullName evidence="1">Uncharacterized protein</fullName>
    </submittedName>
</protein>